<keyword evidence="5" id="KW-0812">Transmembrane</keyword>
<evidence type="ECO:0000256" key="2">
    <source>
        <dbReference type="ARBA" id="ARBA00022803"/>
    </source>
</evidence>
<dbReference type="Proteomes" id="UP000757435">
    <property type="component" value="Unassembled WGS sequence"/>
</dbReference>
<sequence length="312" mass="33079">MSKQRNRWVVIAVLSIATLAFVGVSVIVPFTKALQNNNPIASPSPSLSPSASPKEDLEAQARGYELVLQREPDNQIALRGLVDTRIAQSRTDPSKINSIIAPLEKLAKLNPDQSNYSVLLAQAKQQTGDREGAAQAYRAVLELNRGDMNALKGLVDLLMQQQRPEAAIGLLQDTLKSADEVNKAKPGSVDVISVEMLLGQVYAVQQRYDEAIATYDKAAQSNKEDFRPLLGKALVLQDQGKTEEAQPLFTSAAALAPAQFKDQINQLAAGESPSPAASVVPSPSTGEPAPSPSAETAAPAPSAAPEASPESP</sequence>
<dbReference type="InterPro" id="IPR051685">
    <property type="entry name" value="Ycf3/AcsC/BcsC/TPR_MFPF"/>
</dbReference>
<dbReference type="PANTHER" id="PTHR44943:SF8">
    <property type="entry name" value="TPR REPEAT-CONTAINING PROTEIN MJ0263"/>
    <property type="match status" value="1"/>
</dbReference>
<evidence type="ECO:0000256" key="1">
    <source>
        <dbReference type="ARBA" id="ARBA00022737"/>
    </source>
</evidence>
<feature type="region of interest" description="Disordered" evidence="4">
    <location>
        <begin position="265"/>
        <end position="312"/>
    </location>
</feature>
<feature type="repeat" description="TPR" evidence="3">
    <location>
        <begin position="192"/>
        <end position="225"/>
    </location>
</feature>
<name>A0A951UQ89_9CYAN</name>
<evidence type="ECO:0000313" key="6">
    <source>
        <dbReference type="EMBL" id="MBW4662437.1"/>
    </source>
</evidence>
<dbReference type="SMART" id="SM00028">
    <property type="entry name" value="TPR"/>
    <property type="match status" value="3"/>
</dbReference>
<reference evidence="6" key="1">
    <citation type="submission" date="2021-05" db="EMBL/GenBank/DDBJ databases">
        <authorList>
            <person name="Pietrasiak N."/>
            <person name="Ward R."/>
            <person name="Stajich J.E."/>
            <person name="Kurbessoian T."/>
        </authorList>
    </citation>
    <scope>NUCLEOTIDE SEQUENCE</scope>
    <source>
        <strain evidence="6">UHER 2000/2452</strain>
    </source>
</reference>
<keyword evidence="1" id="KW-0677">Repeat</keyword>
<dbReference type="InterPro" id="IPR019734">
    <property type="entry name" value="TPR_rpt"/>
</dbReference>
<evidence type="ECO:0000313" key="7">
    <source>
        <dbReference type="Proteomes" id="UP000757435"/>
    </source>
</evidence>
<evidence type="ECO:0000256" key="5">
    <source>
        <dbReference type="SAM" id="Phobius"/>
    </source>
</evidence>
<dbReference type="AlphaFoldDB" id="A0A951UQ89"/>
<accession>A0A951UQ89</accession>
<dbReference type="PANTHER" id="PTHR44943">
    <property type="entry name" value="CELLULOSE SYNTHASE OPERON PROTEIN C"/>
    <property type="match status" value="1"/>
</dbReference>
<keyword evidence="5" id="KW-0472">Membrane</keyword>
<dbReference type="PROSITE" id="PS50005">
    <property type="entry name" value="TPR"/>
    <property type="match status" value="1"/>
</dbReference>
<reference evidence="6" key="2">
    <citation type="journal article" date="2022" name="Microbiol. Resour. Announc.">
        <title>Metagenome Sequencing to Explore Phylogenomics of Terrestrial Cyanobacteria.</title>
        <authorList>
            <person name="Ward R.D."/>
            <person name="Stajich J.E."/>
            <person name="Johansen J.R."/>
            <person name="Huntemann M."/>
            <person name="Clum A."/>
            <person name="Foster B."/>
            <person name="Foster B."/>
            <person name="Roux S."/>
            <person name="Palaniappan K."/>
            <person name="Varghese N."/>
            <person name="Mukherjee S."/>
            <person name="Reddy T.B.K."/>
            <person name="Daum C."/>
            <person name="Copeland A."/>
            <person name="Chen I.A."/>
            <person name="Ivanova N.N."/>
            <person name="Kyrpides N.C."/>
            <person name="Shapiro N."/>
            <person name="Eloe-Fadrosh E.A."/>
            <person name="Pietrasiak N."/>
        </authorList>
    </citation>
    <scope>NUCLEOTIDE SEQUENCE</scope>
    <source>
        <strain evidence="6">UHER 2000/2452</strain>
    </source>
</reference>
<evidence type="ECO:0000256" key="4">
    <source>
        <dbReference type="SAM" id="MobiDB-lite"/>
    </source>
</evidence>
<dbReference type="Gene3D" id="1.25.40.10">
    <property type="entry name" value="Tetratricopeptide repeat domain"/>
    <property type="match status" value="2"/>
</dbReference>
<dbReference type="EMBL" id="JAHHHD010000076">
    <property type="protein sequence ID" value="MBW4662437.1"/>
    <property type="molecule type" value="Genomic_DNA"/>
</dbReference>
<protein>
    <submittedName>
        <fullName evidence="6">Tetratricopeptide repeat protein</fullName>
    </submittedName>
</protein>
<dbReference type="SUPFAM" id="SSF48452">
    <property type="entry name" value="TPR-like"/>
    <property type="match status" value="1"/>
</dbReference>
<dbReference type="InterPro" id="IPR011990">
    <property type="entry name" value="TPR-like_helical_dom_sf"/>
</dbReference>
<keyword evidence="5" id="KW-1133">Transmembrane helix</keyword>
<evidence type="ECO:0000256" key="3">
    <source>
        <dbReference type="PROSITE-ProRule" id="PRU00339"/>
    </source>
</evidence>
<feature type="transmembrane region" description="Helical" evidence="5">
    <location>
        <begin position="7"/>
        <end position="30"/>
    </location>
</feature>
<keyword evidence="2 3" id="KW-0802">TPR repeat</keyword>
<proteinExistence type="predicted"/>
<comment type="caution">
    <text evidence="6">The sequence shown here is derived from an EMBL/GenBank/DDBJ whole genome shotgun (WGS) entry which is preliminary data.</text>
</comment>
<gene>
    <name evidence="6" type="ORF">KME15_27635</name>
</gene>
<organism evidence="6 7">
    <name type="scientific">Drouetiella hepatica Uher 2000/2452</name>
    <dbReference type="NCBI Taxonomy" id="904376"/>
    <lineage>
        <taxon>Bacteria</taxon>
        <taxon>Bacillati</taxon>
        <taxon>Cyanobacteriota</taxon>
        <taxon>Cyanophyceae</taxon>
        <taxon>Oculatellales</taxon>
        <taxon>Oculatellaceae</taxon>
        <taxon>Drouetiella</taxon>
    </lineage>
</organism>
<dbReference type="Pfam" id="PF13429">
    <property type="entry name" value="TPR_15"/>
    <property type="match status" value="1"/>
</dbReference>
<feature type="compositionally biased region" description="Low complexity" evidence="4">
    <location>
        <begin position="272"/>
        <end position="312"/>
    </location>
</feature>